<dbReference type="RefSeq" id="WP_155163507.1">
    <property type="nucleotide sequence ID" value="NZ_WNBG01000001.1"/>
</dbReference>
<dbReference type="Gene3D" id="3.30.499.10">
    <property type="entry name" value="Aconitase, domain 3"/>
    <property type="match status" value="2"/>
</dbReference>
<comment type="function">
    <text evidence="6">Catalyzes the isomerization between 2-isopropylmalate and 3-isopropylmalate, via the formation of 2-isopropylmaleate.</text>
</comment>
<dbReference type="EMBL" id="WNBM01000001">
    <property type="protein sequence ID" value="MTT74977.1"/>
    <property type="molecule type" value="Genomic_DNA"/>
</dbReference>
<dbReference type="PRINTS" id="PR00415">
    <property type="entry name" value="ACONITASE"/>
</dbReference>
<keyword evidence="6" id="KW-0100">Branched-chain amino acid biosynthesis</keyword>
<dbReference type="PROSITE" id="PS01244">
    <property type="entry name" value="ACONITASE_2"/>
    <property type="match status" value="1"/>
</dbReference>
<dbReference type="NCBIfam" id="TIGR02086">
    <property type="entry name" value="IPMI_arch"/>
    <property type="match status" value="1"/>
</dbReference>
<dbReference type="AlphaFoldDB" id="A0A7X2XE42"/>
<evidence type="ECO:0000256" key="6">
    <source>
        <dbReference type="HAMAP-Rule" id="MF_01027"/>
    </source>
</evidence>
<feature type="domain" description="Aconitase/3-isopropylmalate dehydratase large subunit alpha/beta/alpha" evidence="7">
    <location>
        <begin position="283"/>
        <end position="407"/>
    </location>
</feature>
<dbReference type="Proteomes" id="UP000484547">
    <property type="component" value="Unassembled WGS sequence"/>
</dbReference>
<evidence type="ECO:0000256" key="1">
    <source>
        <dbReference type="ARBA" id="ARBA00022485"/>
    </source>
</evidence>
<dbReference type="InterPro" id="IPR050067">
    <property type="entry name" value="IPM_dehydratase_rel_enz"/>
</dbReference>
<comment type="catalytic activity">
    <reaction evidence="6">
        <text>(2R,3S)-3-isopropylmalate = (2S)-2-isopropylmalate</text>
        <dbReference type="Rhea" id="RHEA:32287"/>
        <dbReference type="ChEBI" id="CHEBI:1178"/>
        <dbReference type="ChEBI" id="CHEBI:35121"/>
        <dbReference type="EC" id="4.2.1.33"/>
    </reaction>
</comment>
<feature type="binding site" evidence="6">
    <location>
        <position position="356"/>
    </location>
    <ligand>
        <name>[4Fe-4S] cluster</name>
        <dbReference type="ChEBI" id="CHEBI:49883"/>
    </ligand>
</feature>
<evidence type="ECO:0000259" key="7">
    <source>
        <dbReference type="Pfam" id="PF00330"/>
    </source>
</evidence>
<keyword evidence="1 6" id="KW-0004">4Fe-4S</keyword>
<keyword evidence="2 6" id="KW-0479">Metal-binding</keyword>
<keyword evidence="6" id="KW-0432">Leucine biosynthesis</keyword>
<dbReference type="InterPro" id="IPR033941">
    <property type="entry name" value="IPMI_cat"/>
</dbReference>
<dbReference type="EC" id="4.2.1.33" evidence="6"/>
<comment type="cofactor">
    <cofactor evidence="6">
        <name>[4Fe-4S] cluster</name>
        <dbReference type="ChEBI" id="CHEBI:49883"/>
    </cofactor>
    <text evidence="6">Binds 1 [4Fe-4S] cluster per subunit.</text>
</comment>
<keyword evidence="10" id="KW-1185">Reference proteome</keyword>
<dbReference type="EMBL" id="WNBW01000001">
    <property type="protein sequence ID" value="MTU03108.1"/>
    <property type="molecule type" value="Genomic_DNA"/>
</dbReference>
<evidence type="ECO:0000313" key="10">
    <source>
        <dbReference type="Proteomes" id="UP000443070"/>
    </source>
</evidence>
<keyword evidence="3 6" id="KW-0408">Iron</keyword>
<dbReference type="InterPro" id="IPR011826">
    <property type="entry name" value="HAcnase/IPMdehydase_lsu_prok"/>
</dbReference>
<evidence type="ECO:0000313" key="8">
    <source>
        <dbReference type="EMBL" id="MTT74977.1"/>
    </source>
</evidence>
<dbReference type="SUPFAM" id="SSF53732">
    <property type="entry name" value="Aconitase iron-sulfur domain"/>
    <property type="match status" value="1"/>
</dbReference>
<dbReference type="OrthoDB" id="9802769at2"/>
<dbReference type="InterPro" id="IPR036008">
    <property type="entry name" value="Aconitase_4Fe-4S_dom"/>
</dbReference>
<dbReference type="GO" id="GO:0051539">
    <property type="term" value="F:4 iron, 4 sulfur cluster binding"/>
    <property type="evidence" value="ECO:0007669"/>
    <property type="project" value="UniProtKB-KW"/>
</dbReference>
<protein>
    <recommendedName>
        <fullName evidence="6">3-isopropylmalate dehydratase large subunit</fullName>
        <ecNumber evidence="6">4.2.1.33</ecNumber>
    </recommendedName>
    <alternativeName>
        <fullName evidence="6">Alpha-IPM isomerase</fullName>
        <shortName evidence="6">IPMI</shortName>
    </alternativeName>
    <alternativeName>
        <fullName evidence="6">Isopropylmalate isomerase</fullName>
    </alternativeName>
</protein>
<feature type="binding site" evidence="6">
    <location>
        <position position="296"/>
    </location>
    <ligand>
        <name>[4Fe-4S] cluster</name>
        <dbReference type="ChEBI" id="CHEBI:49883"/>
    </ligand>
</feature>
<dbReference type="UniPathway" id="UPA00048">
    <property type="reaction ID" value="UER00071"/>
</dbReference>
<dbReference type="InterPro" id="IPR006251">
    <property type="entry name" value="Homoacnase/IPMdehydase_lsu"/>
</dbReference>
<keyword evidence="6" id="KW-0028">Amino-acid biosynthesis</keyword>
<dbReference type="Proteomes" id="UP000443070">
    <property type="component" value="Unassembled WGS sequence"/>
</dbReference>
<dbReference type="GO" id="GO:0003861">
    <property type="term" value="F:3-isopropylmalate dehydratase activity"/>
    <property type="evidence" value="ECO:0007669"/>
    <property type="project" value="UniProtKB-UniRule"/>
</dbReference>
<comment type="pathway">
    <text evidence="6">Amino-acid biosynthesis; L-leucine biosynthesis; L-leucine from 3-methyl-2-oxobutanoate: step 2/4.</text>
</comment>
<proteinExistence type="inferred from homology"/>
<dbReference type="InterPro" id="IPR018136">
    <property type="entry name" value="Aconitase_4Fe-4S_BS"/>
</dbReference>
<dbReference type="GO" id="GO:0046872">
    <property type="term" value="F:metal ion binding"/>
    <property type="evidence" value="ECO:0007669"/>
    <property type="project" value="UniProtKB-KW"/>
</dbReference>
<dbReference type="GO" id="GO:0009098">
    <property type="term" value="P:L-leucine biosynthetic process"/>
    <property type="evidence" value="ECO:0007669"/>
    <property type="project" value="UniProtKB-UniRule"/>
</dbReference>
<dbReference type="CDD" id="cd01583">
    <property type="entry name" value="IPMI"/>
    <property type="match status" value="1"/>
</dbReference>
<evidence type="ECO:0000256" key="5">
    <source>
        <dbReference type="ARBA" id="ARBA00023239"/>
    </source>
</evidence>
<sequence>MHAIEKLLAEKAGKHQVATGEIVNCDVDIAGINDLYLQTVLSFYEMGGEKVFDADKIVMFFDHYAPCATITQAENHKQFRKFCFEQGIEKLMDIDQGVCHQVLADKGWVHPGEIVVVTDSHTTTHGAFGAFGTGVGATDLATIMITGKLWFMVPEIFRINLVGKLQPGVFAKDIILHIIGDLGADYGVYKAVEFAGPVVNGLSISERMCMCNMSTEMGCKTSYIQPDAVTMEYLHNCVARPYKIYETDTDFQYAAELTYDVSKIRAQVAAPSSVDNVFELDKYAGTPVDEAYLGSCTGGRLQDLAVAAQILQGRHIPKTTRMIVVPASKKVMEDAMELGYIQTLMQAGATITAPGCAACLGVHQGMLAGGEVCISSTNRNFPGRMGHVDGRIFLASPAAVAASALEGKIADPATYLKTGDCENGR</sequence>
<name>A0A7X2XE42_9FIRM</name>
<dbReference type="HAMAP" id="MF_01027">
    <property type="entry name" value="LeuC_type2"/>
    <property type="match status" value="1"/>
</dbReference>
<accession>A0A7X2XE42</accession>
<comment type="subunit">
    <text evidence="6">Heterodimer of LeuC and LeuD.</text>
</comment>
<feature type="domain" description="Aconitase/3-isopropylmalate dehydratase large subunit alpha/beta/alpha" evidence="7">
    <location>
        <begin position="27"/>
        <end position="282"/>
    </location>
</feature>
<keyword evidence="5 6" id="KW-0456">Lyase</keyword>
<keyword evidence="4 6" id="KW-0411">Iron-sulfur</keyword>
<evidence type="ECO:0000256" key="4">
    <source>
        <dbReference type="ARBA" id="ARBA00023014"/>
    </source>
</evidence>
<comment type="caution">
    <text evidence="8">The sequence shown here is derived from an EMBL/GenBank/DDBJ whole genome shotgun (WGS) entry which is preliminary data.</text>
</comment>
<feature type="binding site" evidence="6">
    <location>
        <position position="359"/>
    </location>
    <ligand>
        <name>[4Fe-4S] cluster</name>
        <dbReference type="ChEBI" id="CHEBI:49883"/>
    </ligand>
</feature>
<dbReference type="PANTHER" id="PTHR43822">
    <property type="entry name" value="HOMOACONITASE, MITOCHONDRIAL-RELATED"/>
    <property type="match status" value="1"/>
</dbReference>
<organism evidence="8 11">
    <name type="scientific">Phascolarctobacterium faecium</name>
    <dbReference type="NCBI Taxonomy" id="33025"/>
    <lineage>
        <taxon>Bacteria</taxon>
        <taxon>Bacillati</taxon>
        <taxon>Bacillota</taxon>
        <taxon>Negativicutes</taxon>
        <taxon>Acidaminococcales</taxon>
        <taxon>Acidaminococcaceae</taxon>
        <taxon>Phascolarctobacterium</taxon>
    </lineage>
</organism>
<evidence type="ECO:0000313" key="9">
    <source>
        <dbReference type="EMBL" id="MTU03108.1"/>
    </source>
</evidence>
<dbReference type="PANTHER" id="PTHR43822:SF2">
    <property type="entry name" value="HOMOACONITASE, MITOCHONDRIAL"/>
    <property type="match status" value="1"/>
</dbReference>
<dbReference type="NCBIfam" id="NF001614">
    <property type="entry name" value="PRK00402.1"/>
    <property type="match status" value="1"/>
</dbReference>
<evidence type="ECO:0000256" key="2">
    <source>
        <dbReference type="ARBA" id="ARBA00022723"/>
    </source>
</evidence>
<evidence type="ECO:0000313" key="11">
    <source>
        <dbReference type="Proteomes" id="UP000484547"/>
    </source>
</evidence>
<dbReference type="NCBIfam" id="TIGR01343">
    <property type="entry name" value="hacA_fam"/>
    <property type="match status" value="1"/>
</dbReference>
<dbReference type="InterPro" id="IPR015931">
    <property type="entry name" value="Acnase/IPM_dHydase_lsu_aba_1/3"/>
</dbReference>
<comment type="similarity">
    <text evidence="6">Belongs to the aconitase/IPM isomerase family. LeuC type 2 subfamily.</text>
</comment>
<gene>
    <name evidence="6" type="primary">leuC</name>
    <name evidence="8" type="ORF">GMD11_01670</name>
    <name evidence="9" type="ORF">GMD18_01665</name>
</gene>
<dbReference type="Pfam" id="PF00330">
    <property type="entry name" value="Aconitase"/>
    <property type="match status" value="2"/>
</dbReference>
<evidence type="ECO:0000256" key="3">
    <source>
        <dbReference type="ARBA" id="ARBA00023004"/>
    </source>
</evidence>
<dbReference type="InterPro" id="IPR001030">
    <property type="entry name" value="Acoase/IPM_deHydtase_lsu_aba"/>
</dbReference>
<reference evidence="10 11" key="1">
    <citation type="journal article" date="2019" name="Nat. Med.">
        <title>A library of human gut bacterial isolates paired with longitudinal multiomics data enables mechanistic microbiome research.</title>
        <authorList>
            <person name="Poyet M."/>
            <person name="Groussin M."/>
            <person name="Gibbons S.M."/>
            <person name="Avila-Pacheco J."/>
            <person name="Jiang X."/>
            <person name="Kearney S.M."/>
            <person name="Perrotta A.R."/>
            <person name="Berdy B."/>
            <person name="Zhao S."/>
            <person name="Lieberman T.D."/>
            <person name="Swanson P.K."/>
            <person name="Smith M."/>
            <person name="Roesemann S."/>
            <person name="Alexander J.E."/>
            <person name="Rich S.A."/>
            <person name="Livny J."/>
            <person name="Vlamakis H."/>
            <person name="Clish C."/>
            <person name="Bullock K."/>
            <person name="Deik A."/>
            <person name="Scott J."/>
            <person name="Pierce K.A."/>
            <person name="Xavier R.J."/>
            <person name="Alm E.J."/>
        </authorList>
    </citation>
    <scope>NUCLEOTIDE SEQUENCE [LARGE SCALE GENOMIC DNA]</scope>
    <source>
        <strain evidence="8 11">BIOML-A13</strain>
        <strain evidence="9 10">BIOML-A3</strain>
    </source>
</reference>